<reference evidence="2 3" key="1">
    <citation type="submission" date="2016-03" db="EMBL/GenBank/DDBJ databases">
        <title>EvidentialGene: Evidence-directed Construction of Genes on Genomes.</title>
        <authorList>
            <person name="Gilbert D.G."/>
            <person name="Choi J.-H."/>
            <person name="Mockaitis K."/>
            <person name="Colbourne J."/>
            <person name="Pfrender M."/>
        </authorList>
    </citation>
    <scope>NUCLEOTIDE SEQUENCE [LARGE SCALE GENOMIC DNA]</scope>
    <source>
        <strain evidence="2 3">Xinb3</strain>
        <tissue evidence="2">Complete organism</tissue>
    </source>
</reference>
<feature type="compositionally biased region" description="Polar residues" evidence="1">
    <location>
        <begin position="14"/>
        <end position="36"/>
    </location>
</feature>
<feature type="non-terminal residue" evidence="2">
    <location>
        <position position="1"/>
    </location>
</feature>
<feature type="compositionally biased region" description="Polar residues" evidence="1">
    <location>
        <begin position="49"/>
        <end position="60"/>
    </location>
</feature>
<sequence length="165" mass="18294">ENSTLIDQDKTNPEAKSTPSLNHQSSPSSIDLTMNVNSTLKEKEKKNAADQTTPSDHQISPSSIDLTMIVSLKILICYKIEMFNCPDHLNEVVLSLHDAIYHSPAGPKDILLARMTESFDEEGVRDGYDNCNKDEVVVEDVGCDCSADTLLFTTSTYSRDNSTRH</sequence>
<evidence type="ECO:0000313" key="3">
    <source>
        <dbReference type="Proteomes" id="UP000076858"/>
    </source>
</evidence>
<feature type="region of interest" description="Disordered" evidence="1">
    <location>
        <begin position="1"/>
        <end position="36"/>
    </location>
</feature>
<dbReference type="EMBL" id="LRGB01023728">
    <property type="protein sequence ID" value="KZR96776.1"/>
    <property type="molecule type" value="Genomic_DNA"/>
</dbReference>
<proteinExistence type="predicted"/>
<evidence type="ECO:0000313" key="2">
    <source>
        <dbReference type="EMBL" id="KZR96776.1"/>
    </source>
</evidence>
<evidence type="ECO:0000256" key="1">
    <source>
        <dbReference type="SAM" id="MobiDB-lite"/>
    </source>
</evidence>
<feature type="non-terminal residue" evidence="2">
    <location>
        <position position="165"/>
    </location>
</feature>
<dbReference type="AlphaFoldDB" id="A0A164EGX4"/>
<dbReference type="Proteomes" id="UP000076858">
    <property type="component" value="Unassembled WGS sequence"/>
</dbReference>
<comment type="caution">
    <text evidence="2">The sequence shown here is derived from an EMBL/GenBank/DDBJ whole genome shotgun (WGS) entry which is preliminary data.</text>
</comment>
<organism evidence="2 3">
    <name type="scientific">Daphnia magna</name>
    <dbReference type="NCBI Taxonomy" id="35525"/>
    <lineage>
        <taxon>Eukaryota</taxon>
        <taxon>Metazoa</taxon>
        <taxon>Ecdysozoa</taxon>
        <taxon>Arthropoda</taxon>
        <taxon>Crustacea</taxon>
        <taxon>Branchiopoda</taxon>
        <taxon>Diplostraca</taxon>
        <taxon>Cladocera</taxon>
        <taxon>Anomopoda</taxon>
        <taxon>Daphniidae</taxon>
        <taxon>Daphnia</taxon>
    </lineage>
</organism>
<keyword evidence="3" id="KW-1185">Reference proteome</keyword>
<accession>A0A164EGX4</accession>
<protein>
    <submittedName>
        <fullName evidence="2">Uncharacterized protein</fullName>
    </submittedName>
</protein>
<feature type="region of interest" description="Disordered" evidence="1">
    <location>
        <begin position="41"/>
        <end position="60"/>
    </location>
</feature>
<gene>
    <name evidence="2" type="ORF">APZ42_008691</name>
</gene>
<name>A0A164EGX4_9CRUS</name>